<dbReference type="SMART" id="SM00448">
    <property type="entry name" value="REC"/>
    <property type="match status" value="1"/>
</dbReference>
<comment type="caution">
    <text evidence="22">The sequence shown here is derived from an EMBL/GenBank/DDBJ whole genome shotgun (WGS) entry which is preliminary data.</text>
</comment>
<organism evidence="22 23">
    <name type="scientific">Thiobaca trueperi</name>
    <dbReference type="NCBI Taxonomy" id="127458"/>
    <lineage>
        <taxon>Bacteria</taxon>
        <taxon>Pseudomonadati</taxon>
        <taxon>Pseudomonadota</taxon>
        <taxon>Gammaproteobacteria</taxon>
        <taxon>Chromatiales</taxon>
        <taxon>Chromatiaceae</taxon>
        <taxon>Thiobaca</taxon>
    </lineage>
</organism>
<dbReference type="PROSITE" id="PS50110">
    <property type="entry name" value="RESPONSE_REGULATORY"/>
    <property type="match status" value="1"/>
</dbReference>
<name>A0A4V2V1X5_9GAMM</name>
<dbReference type="RefSeq" id="WP_132975974.1">
    <property type="nucleotide sequence ID" value="NZ_SMAO01000002.1"/>
</dbReference>
<feature type="domain" description="Histidine kinase" evidence="19">
    <location>
        <begin position="537"/>
        <end position="757"/>
    </location>
</feature>
<evidence type="ECO:0000256" key="17">
    <source>
        <dbReference type="PROSITE-ProRule" id="PRU00169"/>
    </source>
</evidence>
<keyword evidence="11" id="KW-1133">Transmembrane helix</keyword>
<dbReference type="Pfam" id="PF13188">
    <property type="entry name" value="PAS_8"/>
    <property type="match status" value="1"/>
</dbReference>
<dbReference type="InterPro" id="IPR035965">
    <property type="entry name" value="PAS-like_dom_sf"/>
</dbReference>
<evidence type="ECO:0000259" key="21">
    <source>
        <dbReference type="PROSITE" id="PS50894"/>
    </source>
</evidence>
<evidence type="ECO:0000256" key="2">
    <source>
        <dbReference type="ARBA" id="ARBA00004651"/>
    </source>
</evidence>
<evidence type="ECO:0000256" key="9">
    <source>
        <dbReference type="ARBA" id="ARBA00022777"/>
    </source>
</evidence>
<keyword evidence="7" id="KW-0812">Transmembrane</keyword>
<dbReference type="CDD" id="cd00082">
    <property type="entry name" value="HisKA"/>
    <property type="match status" value="1"/>
</dbReference>
<reference evidence="22 23" key="1">
    <citation type="submission" date="2019-03" db="EMBL/GenBank/DDBJ databases">
        <title>Genomic Encyclopedia of Type Strains, Phase IV (KMG-IV): sequencing the most valuable type-strain genomes for metagenomic binning, comparative biology and taxonomic classification.</title>
        <authorList>
            <person name="Goeker M."/>
        </authorList>
    </citation>
    <scope>NUCLEOTIDE SEQUENCE [LARGE SCALE GENOMIC DNA]</scope>
    <source>
        <strain evidence="22 23">DSM 13587</strain>
    </source>
</reference>
<keyword evidence="5 17" id="KW-0597">Phosphoprotein</keyword>
<dbReference type="PROSITE" id="PS50109">
    <property type="entry name" value="HIS_KIN"/>
    <property type="match status" value="1"/>
</dbReference>
<feature type="domain" description="Response regulatory" evidence="20">
    <location>
        <begin position="786"/>
        <end position="902"/>
    </location>
</feature>
<dbReference type="InterPro" id="IPR003661">
    <property type="entry name" value="HisK_dim/P_dom"/>
</dbReference>
<keyword evidence="6" id="KW-0808">Transferase</keyword>
<dbReference type="GO" id="GO:0000155">
    <property type="term" value="F:phosphorelay sensor kinase activity"/>
    <property type="evidence" value="ECO:0007669"/>
    <property type="project" value="InterPro"/>
</dbReference>
<dbReference type="GO" id="GO:0005524">
    <property type="term" value="F:ATP binding"/>
    <property type="evidence" value="ECO:0007669"/>
    <property type="project" value="UniProtKB-KW"/>
</dbReference>
<dbReference type="PROSITE" id="PS50894">
    <property type="entry name" value="HPT"/>
    <property type="match status" value="1"/>
</dbReference>
<sequence>MSSPSANPVWPSGTEPETPVHLFVCLRFLDEARAALDGEVELAHLRLHPFPARCGAPPIAASEISRAIAAIPADQPQVWIGGCCLAPLCRQFDDETARQQACGRSLDIHWLPQCFHLLADRDWVDEQLRRGAYLCTPGWLAGWRGHLKQLGLSDPGLARELFGESVQRILLLDTGRDPATPARLTALARHLDRPSARRFVGLGYLRLNLERIALRAQRRTEHRVAAARVAAAQRQVAETAMAMDLLGQLSSARGEREVIAQMLDIFTALFAPASLLYLPCREGGLSGPIGQPLPTAEALAETVAFGQGHAATLETASRTGFLLRLQHQRETLGVFRLDGFALDLYRQQYQNLALQMSGLCALAIQRAQASEQLGQSEARFRSLFTAMQEGFALHEIICDIEGRPIDYRFLDINPAFEQLTRQRREDLIGYTAREATPLIDDIWIARYGAVALTGEPARFEQYVATIDRHFSIYAYRPLPGCFAVIFADITERKRTERELEQHRHHLDQLVERRTAELALAKEEAERANRVKSAFLANMSHEIRTPMNAILGFTYLLNREIDDPAQRDRLQKIHTAADHLLAVINDILDISKIEAGRLTLDAVAFAPQTLFEQVRALIAEHVQSKGLIFEIDAGQLPPVLHGDVTRLRQALLNYLSNAVKFTDQGRIRLSAGLVEETAETLLVRFEVMDTGIGIADEHQARLFNVFEQADNSTTRRYGGTGLGLTITRHIAELMGGEAGVESTPDAGSRFWFTVQLGKHSNPLLLHRDEPSGSDSQAMLARDYRGCRVLVAEDNPINQEVILELLAQVGLAADLAENGRRAVELAGRGAYRLVLMDIQMPELDGLEATRLLRQIPGQGDLPILAMTANVFDEDRRRCLNAGMNDHIAKPVDPKALYDVLLHWLSHTGPAVPESVARMPVVTGLITATHDPLNDVPGLDIAFGLKCVGGKVDCYGRLLKRFIDDHRADIPDLRARLAADDRQEAHRLAHSLKGVAATLGATRIRHTAAALAAAILAEQPATEIEHLASLVGEAQRQLAEALDDRLSRSRTAASFGEDPPAPDDILDRLEQLLAEANTQAVKLMRETAPILSRAMGERFALLHSQTTGFDFDAALHTLRLIRSIQAGADDAAKS</sequence>
<evidence type="ECO:0000256" key="8">
    <source>
        <dbReference type="ARBA" id="ARBA00022741"/>
    </source>
</evidence>
<dbReference type="SUPFAM" id="SSF47226">
    <property type="entry name" value="Histidine-containing phosphotransfer domain, HPT domain"/>
    <property type="match status" value="1"/>
</dbReference>
<dbReference type="Gene3D" id="3.30.450.20">
    <property type="entry name" value="PAS domain"/>
    <property type="match status" value="1"/>
</dbReference>
<dbReference type="GO" id="GO:0005886">
    <property type="term" value="C:plasma membrane"/>
    <property type="evidence" value="ECO:0007669"/>
    <property type="project" value="UniProtKB-SubCell"/>
</dbReference>
<evidence type="ECO:0000256" key="5">
    <source>
        <dbReference type="ARBA" id="ARBA00022553"/>
    </source>
</evidence>
<dbReference type="Pfam" id="PF01627">
    <property type="entry name" value="Hpt"/>
    <property type="match status" value="1"/>
</dbReference>
<dbReference type="InterPro" id="IPR011006">
    <property type="entry name" value="CheY-like_superfamily"/>
</dbReference>
<dbReference type="SUPFAM" id="SSF47384">
    <property type="entry name" value="Homodimeric domain of signal transducing histidine kinase"/>
    <property type="match status" value="1"/>
</dbReference>
<feature type="domain" description="HPt" evidence="21">
    <location>
        <begin position="948"/>
        <end position="1042"/>
    </location>
</feature>
<evidence type="ECO:0000256" key="6">
    <source>
        <dbReference type="ARBA" id="ARBA00022679"/>
    </source>
</evidence>
<evidence type="ECO:0000259" key="19">
    <source>
        <dbReference type="PROSITE" id="PS50109"/>
    </source>
</evidence>
<dbReference type="SUPFAM" id="SSF52172">
    <property type="entry name" value="CheY-like"/>
    <property type="match status" value="1"/>
</dbReference>
<dbReference type="PRINTS" id="PR00344">
    <property type="entry name" value="BCTRLSENSOR"/>
</dbReference>
<evidence type="ECO:0000313" key="23">
    <source>
        <dbReference type="Proteomes" id="UP000295717"/>
    </source>
</evidence>
<evidence type="ECO:0000256" key="3">
    <source>
        <dbReference type="ARBA" id="ARBA00012438"/>
    </source>
</evidence>
<evidence type="ECO:0000256" key="16">
    <source>
        <dbReference type="PROSITE-ProRule" id="PRU00110"/>
    </source>
</evidence>
<dbReference type="Gene3D" id="3.30.565.10">
    <property type="entry name" value="Histidine kinase-like ATPase, C-terminal domain"/>
    <property type="match status" value="1"/>
</dbReference>
<comment type="catalytic activity">
    <reaction evidence="1">
        <text>ATP + protein L-histidine = ADP + protein N-phospho-L-histidine.</text>
        <dbReference type="EC" id="2.7.13.3"/>
    </reaction>
</comment>
<dbReference type="InterPro" id="IPR036097">
    <property type="entry name" value="HisK_dim/P_sf"/>
</dbReference>
<dbReference type="EC" id="2.7.13.3" evidence="3"/>
<comment type="subcellular location">
    <subcellularLocation>
        <location evidence="2">Cell membrane</location>
        <topology evidence="2">Multi-pass membrane protein</topology>
    </subcellularLocation>
</comment>
<dbReference type="CDD" id="cd00088">
    <property type="entry name" value="HPT"/>
    <property type="match status" value="1"/>
</dbReference>
<dbReference type="Pfam" id="PF00512">
    <property type="entry name" value="HisKA"/>
    <property type="match status" value="1"/>
</dbReference>
<evidence type="ECO:0000256" key="7">
    <source>
        <dbReference type="ARBA" id="ARBA00022692"/>
    </source>
</evidence>
<dbReference type="Proteomes" id="UP000295717">
    <property type="component" value="Unassembled WGS sequence"/>
</dbReference>
<evidence type="ECO:0000256" key="10">
    <source>
        <dbReference type="ARBA" id="ARBA00022840"/>
    </source>
</evidence>
<dbReference type="InterPro" id="IPR001789">
    <property type="entry name" value="Sig_transdc_resp-reg_receiver"/>
</dbReference>
<dbReference type="PANTHER" id="PTHR45339">
    <property type="entry name" value="HYBRID SIGNAL TRANSDUCTION HISTIDINE KINASE J"/>
    <property type="match status" value="1"/>
</dbReference>
<evidence type="ECO:0000256" key="1">
    <source>
        <dbReference type="ARBA" id="ARBA00000085"/>
    </source>
</evidence>
<keyword evidence="4" id="KW-1003">Cell membrane</keyword>
<keyword evidence="13" id="KW-0472">Membrane</keyword>
<dbReference type="SMART" id="SM00073">
    <property type="entry name" value="HPT"/>
    <property type="match status" value="1"/>
</dbReference>
<evidence type="ECO:0000313" key="22">
    <source>
        <dbReference type="EMBL" id="TCT22842.1"/>
    </source>
</evidence>
<dbReference type="Gene3D" id="1.20.120.160">
    <property type="entry name" value="HPT domain"/>
    <property type="match status" value="1"/>
</dbReference>
<evidence type="ECO:0000256" key="13">
    <source>
        <dbReference type="ARBA" id="ARBA00023136"/>
    </source>
</evidence>
<dbReference type="FunFam" id="3.30.565.10:FF:000010">
    <property type="entry name" value="Sensor histidine kinase RcsC"/>
    <property type="match status" value="1"/>
</dbReference>
<dbReference type="EMBL" id="SMAO01000002">
    <property type="protein sequence ID" value="TCT22842.1"/>
    <property type="molecule type" value="Genomic_DNA"/>
</dbReference>
<dbReference type="Pfam" id="PF00072">
    <property type="entry name" value="Response_reg"/>
    <property type="match status" value="1"/>
</dbReference>
<evidence type="ECO:0000256" key="4">
    <source>
        <dbReference type="ARBA" id="ARBA00022475"/>
    </source>
</evidence>
<keyword evidence="9 22" id="KW-0418">Kinase</keyword>
<dbReference type="Pfam" id="PF02518">
    <property type="entry name" value="HATPase_c"/>
    <property type="match status" value="1"/>
</dbReference>
<evidence type="ECO:0000256" key="14">
    <source>
        <dbReference type="ARBA" id="ARBA00064003"/>
    </source>
</evidence>
<feature type="modified residue" description="4-aspartylphosphate" evidence="17">
    <location>
        <position position="835"/>
    </location>
</feature>
<dbReference type="InterPro" id="IPR003594">
    <property type="entry name" value="HATPase_dom"/>
</dbReference>
<dbReference type="InterPro" id="IPR008207">
    <property type="entry name" value="Sig_transdc_His_kin_Hpt_dom"/>
</dbReference>
<accession>A0A4V2V1X5</accession>
<proteinExistence type="predicted"/>
<dbReference type="SUPFAM" id="SSF55785">
    <property type="entry name" value="PYP-like sensor domain (PAS domain)"/>
    <property type="match status" value="1"/>
</dbReference>
<dbReference type="InterPro" id="IPR004358">
    <property type="entry name" value="Sig_transdc_His_kin-like_C"/>
</dbReference>
<keyword evidence="23" id="KW-1185">Reference proteome</keyword>
<dbReference type="Gene3D" id="1.10.287.130">
    <property type="match status" value="1"/>
</dbReference>
<dbReference type="InterPro" id="IPR000014">
    <property type="entry name" value="PAS"/>
</dbReference>
<evidence type="ECO:0000256" key="18">
    <source>
        <dbReference type="SAM" id="Coils"/>
    </source>
</evidence>
<dbReference type="SUPFAM" id="SSF55874">
    <property type="entry name" value="ATPase domain of HSP90 chaperone/DNA topoisomerase II/histidine kinase"/>
    <property type="match status" value="1"/>
</dbReference>
<dbReference type="CDD" id="cd16922">
    <property type="entry name" value="HATPase_EvgS-ArcB-TorS-like"/>
    <property type="match status" value="1"/>
</dbReference>
<dbReference type="InterPro" id="IPR036641">
    <property type="entry name" value="HPT_dom_sf"/>
</dbReference>
<dbReference type="InterPro" id="IPR036890">
    <property type="entry name" value="HATPase_C_sf"/>
</dbReference>
<keyword evidence="10" id="KW-0067">ATP-binding</keyword>
<dbReference type="InterPro" id="IPR005467">
    <property type="entry name" value="His_kinase_dom"/>
</dbReference>
<evidence type="ECO:0000256" key="15">
    <source>
        <dbReference type="ARBA" id="ARBA00068150"/>
    </source>
</evidence>
<feature type="coiled-coil region" evidence="18">
    <location>
        <begin position="1021"/>
        <end position="1083"/>
    </location>
</feature>
<keyword evidence="8" id="KW-0547">Nucleotide-binding</keyword>
<protein>
    <recommendedName>
        <fullName evidence="15">Sensory/regulatory protein RpfC</fullName>
        <ecNumber evidence="3">2.7.13.3</ecNumber>
    </recommendedName>
</protein>
<dbReference type="Gene3D" id="3.40.50.2300">
    <property type="match status" value="1"/>
</dbReference>
<dbReference type="OrthoDB" id="9810730at2"/>
<keyword evidence="12" id="KW-0902">Two-component regulatory system</keyword>
<evidence type="ECO:0000256" key="11">
    <source>
        <dbReference type="ARBA" id="ARBA00022989"/>
    </source>
</evidence>
<feature type="modified residue" description="Phosphohistidine" evidence="16">
    <location>
        <position position="987"/>
    </location>
</feature>
<keyword evidence="18" id="KW-0175">Coiled coil</keyword>
<dbReference type="SMART" id="SM00388">
    <property type="entry name" value="HisKA"/>
    <property type="match status" value="1"/>
</dbReference>
<dbReference type="AlphaFoldDB" id="A0A4V2V1X5"/>
<comment type="subunit">
    <text evidence="14">At low DSF concentrations, interacts with RpfF.</text>
</comment>
<dbReference type="PANTHER" id="PTHR45339:SF1">
    <property type="entry name" value="HYBRID SIGNAL TRANSDUCTION HISTIDINE KINASE J"/>
    <property type="match status" value="1"/>
</dbReference>
<dbReference type="FunFam" id="1.10.287.130:FF:000002">
    <property type="entry name" value="Two-component osmosensing histidine kinase"/>
    <property type="match status" value="1"/>
</dbReference>
<evidence type="ECO:0000256" key="12">
    <source>
        <dbReference type="ARBA" id="ARBA00023012"/>
    </source>
</evidence>
<dbReference type="SMART" id="SM00387">
    <property type="entry name" value="HATPase_c"/>
    <property type="match status" value="1"/>
</dbReference>
<feature type="coiled-coil region" evidence="18">
    <location>
        <begin position="492"/>
        <end position="530"/>
    </location>
</feature>
<dbReference type="CDD" id="cd17546">
    <property type="entry name" value="REC_hyHK_CKI1_RcsC-like"/>
    <property type="match status" value="1"/>
</dbReference>
<evidence type="ECO:0000259" key="20">
    <source>
        <dbReference type="PROSITE" id="PS50110"/>
    </source>
</evidence>
<gene>
    <name evidence="22" type="ORF">EDC35_102173</name>
</gene>